<sequence length="311" mass="35465">MALPKSQLQRSTEYWFDDGNIILQVESTQFRLIKSVLSMHSNVFRDMFTLPLPNDEPTVEGSPVVVLSGDTSRDWKLFLGAMYPKRLMDELPSLELITAILRLSKKYDCPVFRQDCIQRLKSDFPTKLSLYDESDDSWSFQEEDDMFMPILALAKEIGLHSILPTLYCIMLTMERETYLPIVLDVEDTRFSTADRLACTLGIVNLLRLQSETTMAWLSLDAQSSSIPAKSCIQGSMCVAAVKKIILDLAEAHHPDIYVLDIWVDEWGTDLCRACRKKAKEVYKTGRKTCWNKLPGAFGLSNWDVLESLDLE</sequence>
<gene>
    <name evidence="2" type="ORF">R3P38DRAFT_3271884</name>
</gene>
<accession>A0AAW0B5U5</accession>
<dbReference type="EMBL" id="JAWWNJ010000039">
    <property type="protein sequence ID" value="KAK7021229.1"/>
    <property type="molecule type" value="Genomic_DNA"/>
</dbReference>
<reference evidence="2 3" key="1">
    <citation type="journal article" date="2024" name="J Genomics">
        <title>Draft genome sequencing and assembly of Favolaschia claudopus CIRM-BRFM 2984 isolated from oak limbs.</title>
        <authorList>
            <person name="Navarro D."/>
            <person name="Drula E."/>
            <person name="Chaduli D."/>
            <person name="Cazenave R."/>
            <person name="Ahrendt S."/>
            <person name="Wang J."/>
            <person name="Lipzen A."/>
            <person name="Daum C."/>
            <person name="Barry K."/>
            <person name="Grigoriev I.V."/>
            <person name="Favel A."/>
            <person name="Rosso M.N."/>
            <person name="Martin F."/>
        </authorList>
    </citation>
    <scope>NUCLEOTIDE SEQUENCE [LARGE SCALE GENOMIC DNA]</scope>
    <source>
        <strain evidence="2 3">CIRM-BRFM 2984</strain>
    </source>
</reference>
<dbReference type="SMART" id="SM00225">
    <property type="entry name" value="BTB"/>
    <property type="match status" value="1"/>
</dbReference>
<dbReference type="AlphaFoldDB" id="A0AAW0B5U5"/>
<evidence type="ECO:0000313" key="2">
    <source>
        <dbReference type="EMBL" id="KAK7021229.1"/>
    </source>
</evidence>
<dbReference type="SUPFAM" id="SSF54695">
    <property type="entry name" value="POZ domain"/>
    <property type="match status" value="1"/>
</dbReference>
<dbReference type="InterPro" id="IPR011333">
    <property type="entry name" value="SKP1/BTB/POZ_sf"/>
</dbReference>
<proteinExistence type="predicted"/>
<name>A0AAW0B5U5_9AGAR</name>
<keyword evidence="3" id="KW-1185">Reference proteome</keyword>
<evidence type="ECO:0000313" key="3">
    <source>
        <dbReference type="Proteomes" id="UP001362999"/>
    </source>
</evidence>
<dbReference type="Proteomes" id="UP001362999">
    <property type="component" value="Unassembled WGS sequence"/>
</dbReference>
<dbReference type="Pfam" id="PF00651">
    <property type="entry name" value="BTB"/>
    <property type="match status" value="1"/>
</dbReference>
<dbReference type="Gene3D" id="3.30.710.10">
    <property type="entry name" value="Potassium Channel Kv1.1, Chain A"/>
    <property type="match status" value="1"/>
</dbReference>
<evidence type="ECO:0000259" key="1">
    <source>
        <dbReference type="PROSITE" id="PS50097"/>
    </source>
</evidence>
<dbReference type="InterPro" id="IPR000210">
    <property type="entry name" value="BTB/POZ_dom"/>
</dbReference>
<organism evidence="2 3">
    <name type="scientific">Favolaschia claudopus</name>
    <dbReference type="NCBI Taxonomy" id="2862362"/>
    <lineage>
        <taxon>Eukaryota</taxon>
        <taxon>Fungi</taxon>
        <taxon>Dikarya</taxon>
        <taxon>Basidiomycota</taxon>
        <taxon>Agaricomycotina</taxon>
        <taxon>Agaricomycetes</taxon>
        <taxon>Agaricomycetidae</taxon>
        <taxon>Agaricales</taxon>
        <taxon>Marasmiineae</taxon>
        <taxon>Mycenaceae</taxon>
        <taxon>Favolaschia</taxon>
    </lineage>
</organism>
<dbReference type="CDD" id="cd18186">
    <property type="entry name" value="BTB_POZ_ZBTB_KLHL-like"/>
    <property type="match status" value="1"/>
</dbReference>
<protein>
    <submittedName>
        <fullName evidence="2">BTB domain-containing protein</fullName>
    </submittedName>
</protein>
<comment type="caution">
    <text evidence="2">The sequence shown here is derived from an EMBL/GenBank/DDBJ whole genome shotgun (WGS) entry which is preliminary data.</text>
</comment>
<dbReference type="PROSITE" id="PS50097">
    <property type="entry name" value="BTB"/>
    <property type="match status" value="1"/>
</dbReference>
<feature type="domain" description="BTB" evidence="1">
    <location>
        <begin position="19"/>
        <end position="87"/>
    </location>
</feature>